<dbReference type="HOGENOM" id="CLU_1254059_0_0_0"/>
<organism evidence="2 3">
    <name type="scientific">Nitrospira defluvii</name>
    <dbReference type="NCBI Taxonomy" id="330214"/>
    <lineage>
        <taxon>Bacteria</taxon>
        <taxon>Pseudomonadati</taxon>
        <taxon>Nitrospirota</taxon>
        <taxon>Nitrospiria</taxon>
        <taxon>Nitrospirales</taxon>
        <taxon>Nitrospiraceae</taxon>
        <taxon>Nitrospira</taxon>
    </lineage>
</organism>
<dbReference type="Proteomes" id="UP000001660">
    <property type="component" value="Chromosome"/>
</dbReference>
<gene>
    <name evidence="2" type="ORF">NIDE0949</name>
</gene>
<evidence type="ECO:0000256" key="1">
    <source>
        <dbReference type="SAM" id="Phobius"/>
    </source>
</evidence>
<sequence>MANQPSLPSARRPRTFLRALLWSLPLHVLVSIAVVGGAAAYYSSTVSSHGTWAAVGSWSLTALYVVGALVGGALAGVLSAAQQTVERLELTLREWLHALPAMQSGSTSAGRSLAMARQEYEAMVDRCVTQTADRLRLPRWLERLIRTALQGVVVDRFMTSCTERGLNLVAPQEFRNWLLAEGVSLGFMPVQDQLSWWRYLILGLLGLLAAMVLALAFLNH</sequence>
<protein>
    <submittedName>
        <fullName evidence="2">Uncharacterized protein</fullName>
    </submittedName>
</protein>
<dbReference type="EMBL" id="FP929003">
    <property type="protein sequence ID" value="CBK40711.1"/>
    <property type="molecule type" value="Genomic_DNA"/>
</dbReference>
<feature type="transmembrane region" description="Helical" evidence="1">
    <location>
        <begin position="20"/>
        <end position="42"/>
    </location>
</feature>
<proteinExistence type="predicted"/>
<keyword evidence="3" id="KW-1185">Reference proteome</keyword>
<evidence type="ECO:0000313" key="3">
    <source>
        <dbReference type="Proteomes" id="UP000001660"/>
    </source>
</evidence>
<dbReference type="STRING" id="330214.NIDE0949"/>
<keyword evidence="1" id="KW-1133">Transmembrane helix</keyword>
<reference evidence="2 3" key="1">
    <citation type="journal article" date="2010" name="Proc. Natl. Acad. Sci. U.S.A.">
        <title>A Nitrospira metagenome illuminates the physiology and evolution of globally important nitrite-oxidizing bacteria.</title>
        <authorList>
            <person name="Lucker S."/>
            <person name="Wagner M."/>
            <person name="Maixner F."/>
            <person name="Pelletier E."/>
            <person name="Koch H."/>
            <person name="Vacherie B."/>
            <person name="Rattei T."/>
            <person name="Sinninghe Damste J."/>
            <person name="Spieck E."/>
            <person name="Le Paslier D."/>
            <person name="Daims H."/>
        </authorList>
    </citation>
    <scope>NUCLEOTIDE SEQUENCE [LARGE SCALE GENOMIC DNA]</scope>
</reference>
<evidence type="ECO:0000313" key="2">
    <source>
        <dbReference type="EMBL" id="CBK40711.1"/>
    </source>
</evidence>
<name>D8PBV2_9BACT</name>
<feature type="transmembrane region" description="Helical" evidence="1">
    <location>
        <begin position="62"/>
        <end position="81"/>
    </location>
</feature>
<feature type="transmembrane region" description="Helical" evidence="1">
    <location>
        <begin position="196"/>
        <end position="218"/>
    </location>
</feature>
<dbReference type="KEGG" id="nde:NIDE0949"/>
<dbReference type="AlphaFoldDB" id="D8PBV2"/>
<accession>D8PBV2</accession>
<keyword evidence="1" id="KW-0472">Membrane</keyword>
<keyword evidence="1" id="KW-0812">Transmembrane</keyword>